<dbReference type="AlphaFoldDB" id="A0A9X9MDP0"/>
<name>A0A9X9MDP0_GULGU</name>
<dbReference type="EMBL" id="CYRY02047185">
    <property type="protein sequence ID" value="VCX43112.1"/>
    <property type="molecule type" value="Genomic_DNA"/>
</dbReference>
<evidence type="ECO:0000256" key="1">
    <source>
        <dbReference type="SAM" id="MobiDB-lite"/>
    </source>
</evidence>
<feature type="compositionally biased region" description="Basic and acidic residues" evidence="1">
    <location>
        <begin position="29"/>
        <end position="47"/>
    </location>
</feature>
<protein>
    <submittedName>
        <fullName evidence="2">Uncharacterized protein</fullName>
    </submittedName>
</protein>
<sequence>EGISGLLSTCSHPVLPGGLAGCPGGLLGPRDKPSLGRSQERGKNKEPMIWEHTHVGGQATYWLCNSGDFLDVSKAPLPHL</sequence>
<feature type="non-terminal residue" evidence="2">
    <location>
        <position position="1"/>
    </location>
</feature>
<dbReference type="Proteomes" id="UP000269945">
    <property type="component" value="Unassembled WGS sequence"/>
</dbReference>
<evidence type="ECO:0000313" key="3">
    <source>
        <dbReference type="Proteomes" id="UP000269945"/>
    </source>
</evidence>
<gene>
    <name evidence="2" type="ORF">BN2614_LOCUS1</name>
</gene>
<keyword evidence="3" id="KW-1185">Reference proteome</keyword>
<feature type="region of interest" description="Disordered" evidence="1">
    <location>
        <begin position="25"/>
        <end position="47"/>
    </location>
</feature>
<comment type="caution">
    <text evidence="2">The sequence shown here is derived from an EMBL/GenBank/DDBJ whole genome shotgun (WGS) entry which is preliminary data.</text>
</comment>
<evidence type="ECO:0000313" key="2">
    <source>
        <dbReference type="EMBL" id="VCX43112.1"/>
    </source>
</evidence>
<organism evidence="2 3">
    <name type="scientific">Gulo gulo</name>
    <name type="common">Wolverine</name>
    <name type="synonym">Gluton</name>
    <dbReference type="NCBI Taxonomy" id="48420"/>
    <lineage>
        <taxon>Eukaryota</taxon>
        <taxon>Metazoa</taxon>
        <taxon>Chordata</taxon>
        <taxon>Craniata</taxon>
        <taxon>Vertebrata</taxon>
        <taxon>Euteleostomi</taxon>
        <taxon>Mammalia</taxon>
        <taxon>Eutheria</taxon>
        <taxon>Laurasiatheria</taxon>
        <taxon>Carnivora</taxon>
        <taxon>Caniformia</taxon>
        <taxon>Musteloidea</taxon>
        <taxon>Mustelidae</taxon>
        <taxon>Guloninae</taxon>
        <taxon>Gulo</taxon>
    </lineage>
</organism>
<reference evidence="2 3" key="1">
    <citation type="submission" date="2018-10" db="EMBL/GenBank/DDBJ databases">
        <authorList>
            <person name="Ekblom R."/>
            <person name="Jareborg N."/>
        </authorList>
    </citation>
    <scope>NUCLEOTIDE SEQUENCE [LARGE SCALE GENOMIC DNA]</scope>
    <source>
        <tissue evidence="2">Muscle</tissue>
    </source>
</reference>
<proteinExistence type="predicted"/>
<accession>A0A9X9MDP0</accession>